<feature type="transmembrane region" description="Helical" evidence="1">
    <location>
        <begin position="196"/>
        <end position="217"/>
    </location>
</feature>
<accession>A0A4U5TRD2</accession>
<evidence type="ECO:0000313" key="3">
    <source>
        <dbReference type="Proteomes" id="UP000306552"/>
    </source>
</evidence>
<dbReference type="Proteomes" id="UP000306552">
    <property type="component" value="Unassembled WGS sequence"/>
</dbReference>
<name>A0A4U5TRD2_9FLAO</name>
<keyword evidence="1" id="KW-0472">Membrane</keyword>
<evidence type="ECO:0000313" key="2">
    <source>
        <dbReference type="EMBL" id="TKS56532.1"/>
    </source>
</evidence>
<feature type="transmembrane region" description="Helical" evidence="1">
    <location>
        <begin position="88"/>
        <end position="112"/>
    </location>
</feature>
<keyword evidence="3" id="KW-1185">Reference proteome</keyword>
<gene>
    <name evidence="2" type="ORF">FCN74_05710</name>
</gene>
<feature type="transmembrane region" description="Helical" evidence="1">
    <location>
        <begin position="249"/>
        <end position="278"/>
    </location>
</feature>
<keyword evidence="1" id="KW-0812">Transmembrane</keyword>
<dbReference type="AlphaFoldDB" id="A0A4U5TRD2"/>
<evidence type="ECO:0000256" key="1">
    <source>
        <dbReference type="SAM" id="Phobius"/>
    </source>
</evidence>
<comment type="caution">
    <text evidence="2">The sequence shown here is derived from an EMBL/GenBank/DDBJ whole genome shotgun (WGS) entry which is preliminary data.</text>
</comment>
<dbReference type="EMBL" id="SWMU01000002">
    <property type="protein sequence ID" value="TKS56532.1"/>
    <property type="molecule type" value="Genomic_DNA"/>
</dbReference>
<feature type="transmembrane region" description="Helical" evidence="1">
    <location>
        <begin position="40"/>
        <end position="61"/>
    </location>
</feature>
<proteinExistence type="predicted"/>
<keyword evidence="1" id="KW-1133">Transmembrane helix</keyword>
<dbReference type="RefSeq" id="WP_138931635.1">
    <property type="nucleotide sequence ID" value="NZ_SWMU01000002.1"/>
</dbReference>
<feature type="transmembrane region" description="Helical" evidence="1">
    <location>
        <begin position="135"/>
        <end position="154"/>
    </location>
</feature>
<organism evidence="2 3">
    <name type="scientific">Mesohalobacter halotolerans</name>
    <dbReference type="NCBI Taxonomy" id="1883405"/>
    <lineage>
        <taxon>Bacteria</taxon>
        <taxon>Pseudomonadati</taxon>
        <taxon>Bacteroidota</taxon>
        <taxon>Flavobacteriia</taxon>
        <taxon>Flavobacteriales</taxon>
        <taxon>Flavobacteriaceae</taxon>
        <taxon>Mesohalobacter</taxon>
    </lineage>
</organism>
<evidence type="ECO:0008006" key="4">
    <source>
        <dbReference type="Google" id="ProtNLM"/>
    </source>
</evidence>
<sequence length="298" mass="33732">MENLSSNQPQFAFRKEREFGEIISDTFSFFTQNYKSILNLFLKFVGPFILLSIFVTTYYQYKMGDVFSDITTFTDPDSAISAILGDSWIIILLFVVSIATNIVLYGTILHIIKSYIKNNGEILEKDISQGLKKDFWRLLGYLALTTIVGIVGFMLCFIPGIYLTVVLAPGIALLIMENESISEAFTKCFTLIKNNWWITFATFFVFGILIAILGFIFQLPAFVFSMVEGFTAIEQASDPNAVTGLYQNWVYLLFTAIGSLGQLFLSIFTVIMIVLVYFNLSEKQDFTGTYEQIDQIGN</sequence>
<feature type="transmembrane region" description="Helical" evidence="1">
    <location>
        <begin position="160"/>
        <end position="176"/>
    </location>
</feature>
<protein>
    <recommendedName>
        <fullName evidence="4">Glycerophosphoryl diester phosphodiesterase membrane domain-containing protein</fullName>
    </recommendedName>
</protein>
<reference evidence="2 3" key="1">
    <citation type="submission" date="2019-04" db="EMBL/GenBank/DDBJ databases">
        <title>Psychroflexus halotolerans sp. nov., isolated from a marine solar saltern.</title>
        <authorList>
            <person name="Feng X."/>
        </authorList>
    </citation>
    <scope>NUCLEOTIDE SEQUENCE [LARGE SCALE GENOMIC DNA]</scope>
    <source>
        <strain evidence="2 3">WDS2C27</strain>
    </source>
</reference>
<dbReference type="OrthoDB" id="1049480at2"/>